<organism evidence="7 8">
    <name type="scientific">Rhizomicrobium electricum</name>
    <dbReference type="NCBI Taxonomy" id="480070"/>
    <lineage>
        <taxon>Bacteria</taxon>
        <taxon>Pseudomonadati</taxon>
        <taxon>Pseudomonadota</taxon>
        <taxon>Alphaproteobacteria</taxon>
        <taxon>Micropepsales</taxon>
        <taxon>Micropepsaceae</taxon>
        <taxon>Rhizomicrobium</taxon>
    </lineage>
</organism>
<reference evidence="7 8" key="1">
    <citation type="journal article" date="2019" name="Int. J. Syst. Evol. Microbiol.">
        <title>The Global Catalogue of Microorganisms (GCM) 10K type strain sequencing project: providing services to taxonomists for standard genome sequencing and annotation.</title>
        <authorList>
            <consortium name="The Broad Institute Genomics Platform"/>
            <consortium name="The Broad Institute Genome Sequencing Center for Infectious Disease"/>
            <person name="Wu L."/>
            <person name="Ma J."/>
        </authorList>
    </citation>
    <scope>NUCLEOTIDE SEQUENCE [LARGE SCALE GENOMIC DNA]</scope>
    <source>
        <strain evidence="7 8">JCM 15089</strain>
    </source>
</reference>
<keyword evidence="4 6" id="KW-0472">Membrane</keyword>
<feature type="transmembrane region" description="Helical" evidence="6">
    <location>
        <begin position="110"/>
        <end position="130"/>
    </location>
</feature>
<evidence type="ECO:0000256" key="2">
    <source>
        <dbReference type="ARBA" id="ARBA00022692"/>
    </source>
</evidence>
<feature type="transmembrane region" description="Helical" evidence="6">
    <location>
        <begin position="7"/>
        <end position="29"/>
    </location>
</feature>
<dbReference type="PANTHER" id="PTHR36926">
    <property type="entry name" value="COLICIN V PRODUCTION PROTEIN"/>
    <property type="match status" value="1"/>
</dbReference>
<keyword evidence="8" id="KW-1185">Reference proteome</keyword>
<evidence type="ECO:0000313" key="8">
    <source>
        <dbReference type="Proteomes" id="UP001499951"/>
    </source>
</evidence>
<dbReference type="Pfam" id="PF02674">
    <property type="entry name" value="Colicin_V"/>
    <property type="match status" value="1"/>
</dbReference>
<sequence>MNLSFQFLDLAVVLIVIASAVYATYRGLVSESLAIFGWIAAAYATLYFGPWVAWWMQDMMGPRWLGRAAGYATVFLIVLIPLQFAASRIAQNVKKSQVGTLDSVLGTAFGLLRGIAIVGIAYLVFTAWVPPPEQPGWITRCRLYPVIRVSAEIVASLIPDKKVQAPREAPADPNDSPDPIRAQLERNSSEPPPPPKSEARPAEKPAEIAPAPQPKPKPAHRAKKTYGAKDRHALDKLIETTNSDKSGKP</sequence>
<comment type="caution">
    <text evidence="7">The sequence shown here is derived from an EMBL/GenBank/DDBJ whole genome shotgun (WGS) entry which is preliminary data.</text>
</comment>
<dbReference type="PANTHER" id="PTHR36926:SF1">
    <property type="entry name" value="COLICIN V PRODUCTION PROTEIN"/>
    <property type="match status" value="1"/>
</dbReference>
<keyword evidence="3 6" id="KW-1133">Transmembrane helix</keyword>
<feature type="compositionally biased region" description="Basic residues" evidence="5">
    <location>
        <begin position="217"/>
        <end position="226"/>
    </location>
</feature>
<evidence type="ECO:0000256" key="4">
    <source>
        <dbReference type="ARBA" id="ARBA00023136"/>
    </source>
</evidence>
<feature type="compositionally biased region" description="Basic and acidic residues" evidence="5">
    <location>
        <begin position="197"/>
        <end position="206"/>
    </location>
</feature>
<keyword evidence="2 6" id="KW-0812">Transmembrane</keyword>
<dbReference type="RefSeq" id="WP_166932748.1">
    <property type="nucleotide sequence ID" value="NZ_BAAADD010000002.1"/>
</dbReference>
<gene>
    <name evidence="7" type="ORF">GCM10008942_10520</name>
</gene>
<proteinExistence type="predicted"/>
<name>A0ABN1EEC2_9PROT</name>
<feature type="transmembrane region" description="Helical" evidence="6">
    <location>
        <begin position="35"/>
        <end position="56"/>
    </location>
</feature>
<evidence type="ECO:0000313" key="7">
    <source>
        <dbReference type="EMBL" id="GAA0563973.1"/>
    </source>
</evidence>
<feature type="compositionally biased region" description="Polar residues" evidence="5">
    <location>
        <begin position="239"/>
        <end position="249"/>
    </location>
</feature>
<feature type="transmembrane region" description="Helical" evidence="6">
    <location>
        <begin position="68"/>
        <end position="90"/>
    </location>
</feature>
<dbReference type="EMBL" id="BAAADD010000002">
    <property type="protein sequence ID" value="GAA0563973.1"/>
    <property type="molecule type" value="Genomic_DNA"/>
</dbReference>
<feature type="compositionally biased region" description="Basic and acidic residues" evidence="5">
    <location>
        <begin position="227"/>
        <end position="238"/>
    </location>
</feature>
<evidence type="ECO:0000256" key="5">
    <source>
        <dbReference type="SAM" id="MobiDB-lite"/>
    </source>
</evidence>
<comment type="subcellular location">
    <subcellularLocation>
        <location evidence="1">Membrane</location>
        <topology evidence="1">Multi-pass membrane protein</topology>
    </subcellularLocation>
</comment>
<protein>
    <submittedName>
        <fullName evidence="7">CvpA family protein</fullName>
    </submittedName>
</protein>
<evidence type="ECO:0000256" key="3">
    <source>
        <dbReference type="ARBA" id="ARBA00022989"/>
    </source>
</evidence>
<evidence type="ECO:0000256" key="1">
    <source>
        <dbReference type="ARBA" id="ARBA00004141"/>
    </source>
</evidence>
<dbReference type="InterPro" id="IPR052719">
    <property type="entry name" value="CvpA-like"/>
</dbReference>
<dbReference type="InterPro" id="IPR003825">
    <property type="entry name" value="Colicin-V_CvpA"/>
</dbReference>
<feature type="region of interest" description="Disordered" evidence="5">
    <location>
        <begin position="163"/>
        <end position="249"/>
    </location>
</feature>
<dbReference type="Proteomes" id="UP001499951">
    <property type="component" value="Unassembled WGS sequence"/>
</dbReference>
<accession>A0ABN1EEC2</accession>
<evidence type="ECO:0000256" key="6">
    <source>
        <dbReference type="SAM" id="Phobius"/>
    </source>
</evidence>